<keyword evidence="2" id="KW-1185">Reference proteome</keyword>
<dbReference type="EMBL" id="CAMPGE010001564">
    <property type="protein sequence ID" value="CAI2360360.1"/>
    <property type="molecule type" value="Genomic_DNA"/>
</dbReference>
<gene>
    <name evidence="1" type="ORF">ECRASSUSDP1_LOCUS1661</name>
</gene>
<sequence length="57" mass="6828">MESRFDYMEYFYLLDCSEIQSSIPDRETLICVNTQKCSHWFLIIRINTEFLGVIDIS</sequence>
<proteinExistence type="predicted"/>
<comment type="caution">
    <text evidence="1">The sequence shown here is derived from an EMBL/GenBank/DDBJ whole genome shotgun (WGS) entry which is preliminary data.</text>
</comment>
<name>A0AAD1X7J0_EUPCR</name>
<dbReference type="AlphaFoldDB" id="A0AAD1X7J0"/>
<protein>
    <submittedName>
        <fullName evidence="1">Uncharacterized protein</fullName>
    </submittedName>
</protein>
<accession>A0AAD1X7J0</accession>
<organism evidence="1 2">
    <name type="scientific">Euplotes crassus</name>
    <dbReference type="NCBI Taxonomy" id="5936"/>
    <lineage>
        <taxon>Eukaryota</taxon>
        <taxon>Sar</taxon>
        <taxon>Alveolata</taxon>
        <taxon>Ciliophora</taxon>
        <taxon>Intramacronucleata</taxon>
        <taxon>Spirotrichea</taxon>
        <taxon>Hypotrichia</taxon>
        <taxon>Euplotida</taxon>
        <taxon>Euplotidae</taxon>
        <taxon>Moneuplotes</taxon>
    </lineage>
</organism>
<reference evidence="1" key="1">
    <citation type="submission" date="2023-07" db="EMBL/GenBank/DDBJ databases">
        <authorList>
            <consortium name="AG Swart"/>
            <person name="Singh M."/>
            <person name="Singh A."/>
            <person name="Seah K."/>
            <person name="Emmerich C."/>
        </authorList>
    </citation>
    <scope>NUCLEOTIDE SEQUENCE</scope>
    <source>
        <strain evidence="1">DP1</strain>
    </source>
</reference>
<evidence type="ECO:0000313" key="1">
    <source>
        <dbReference type="EMBL" id="CAI2360360.1"/>
    </source>
</evidence>
<dbReference type="Proteomes" id="UP001295684">
    <property type="component" value="Unassembled WGS sequence"/>
</dbReference>
<evidence type="ECO:0000313" key="2">
    <source>
        <dbReference type="Proteomes" id="UP001295684"/>
    </source>
</evidence>